<feature type="coiled-coil region" evidence="1">
    <location>
        <begin position="50"/>
        <end position="77"/>
    </location>
</feature>
<dbReference type="InterPro" id="IPR004827">
    <property type="entry name" value="bZIP"/>
</dbReference>
<name>A0A068ADA7_9GAMA</name>
<proteinExistence type="predicted"/>
<feature type="domain" description="BZIP" evidence="2">
    <location>
        <begin position="25"/>
        <end position="88"/>
    </location>
</feature>
<evidence type="ECO:0000259" key="2">
    <source>
        <dbReference type="PROSITE" id="PS50217"/>
    </source>
</evidence>
<dbReference type="CDD" id="cd14686">
    <property type="entry name" value="bZIP"/>
    <property type="match status" value="1"/>
</dbReference>
<dbReference type="OrthoDB" id="36528at10239"/>
<dbReference type="GeneID" id="19735550"/>
<evidence type="ECO:0000313" key="3">
    <source>
        <dbReference type="EMBL" id="AIA62042.1"/>
    </source>
</evidence>
<dbReference type="GO" id="GO:0003700">
    <property type="term" value="F:DNA-binding transcription factor activity"/>
    <property type="evidence" value="ECO:0007669"/>
    <property type="project" value="InterPro"/>
</dbReference>
<dbReference type="Pfam" id="PF07716">
    <property type="entry name" value="bZIP_2"/>
    <property type="match status" value="1"/>
</dbReference>
<gene>
    <name evidence="3" type="ORF">ALHV2gp02</name>
</gene>
<accession>A0A068ADA7</accession>
<dbReference type="EMBL" id="KF274499">
    <property type="protein sequence ID" value="AIA62042.1"/>
    <property type="molecule type" value="Genomic_DNA"/>
</dbReference>
<sequence length="190" mass="22181">MFEYSSAPTQKLRKKKYVPMSELNEEQKEKRRIINRKASKNFVQRRRLYEQQQEKELMDLKYENSRLRCQVEKNREELKQLRDWLCNHKYERAPNNNSEVSQLIENTANRCDLQNMNSLCMSSEQCVITNVNLLKPLPWTSPMDGFAATAASFPTNFNSGATAAVQAEVHSNNEVLPSYTSTMDDFLLMD</sequence>
<evidence type="ECO:0000256" key="1">
    <source>
        <dbReference type="SAM" id="Coils"/>
    </source>
</evidence>
<dbReference type="RefSeq" id="YP_009044388.1">
    <property type="nucleotide sequence ID" value="NC_024382.1"/>
</dbReference>
<dbReference type="KEGG" id="vg:19735550"/>
<dbReference type="Gene3D" id="1.20.5.170">
    <property type="match status" value="1"/>
</dbReference>
<protein>
    <submittedName>
        <fullName evidence="3">A2</fullName>
    </submittedName>
</protein>
<reference evidence="3 4" key="1">
    <citation type="journal article" date="2014" name="Vet. Microbiol.">
        <title>Malignant catarrhal fever in American bison (Bison bison) experimentally infected with alcelaphine herpesvirus 2.</title>
        <authorList>
            <person name="Taus N.S."/>
            <person name="O'Toole D."/>
            <person name="Herndon D.R."/>
            <person name="Cunha C.W."/>
            <person name="Warg J.V."/>
            <person name="Seal B.S."/>
            <person name="Brooking A."/>
            <person name="Li H."/>
        </authorList>
    </citation>
    <scope>NUCLEOTIDE SEQUENCE [LARGE SCALE GENOMIC DNA]</scope>
    <source>
        <strain evidence="3">Topi-AlHV-2</strain>
    </source>
</reference>
<evidence type="ECO:0000313" key="4">
    <source>
        <dbReference type="Proteomes" id="UP000168428"/>
    </source>
</evidence>
<dbReference type="PROSITE" id="PS50217">
    <property type="entry name" value="BZIP"/>
    <property type="match status" value="1"/>
</dbReference>
<keyword evidence="1" id="KW-0175">Coiled coil</keyword>
<keyword evidence="4" id="KW-1185">Reference proteome</keyword>
<organism evidence="3 4">
    <name type="scientific">Alcelaphine gammaherpesvirus 2</name>
    <dbReference type="NCBI Taxonomy" id="138184"/>
    <lineage>
        <taxon>Viruses</taxon>
        <taxon>Duplodnaviria</taxon>
        <taxon>Heunggongvirae</taxon>
        <taxon>Peploviricota</taxon>
        <taxon>Herviviricetes</taxon>
        <taxon>Herpesvirales</taxon>
        <taxon>Orthoherpesviridae</taxon>
        <taxon>Gammaherpesvirinae</taxon>
        <taxon>Macavirus</taxon>
        <taxon>Macavirus alcelaphinegamma2</taxon>
    </lineage>
</organism>
<dbReference type="Proteomes" id="UP000168428">
    <property type="component" value="Segment"/>
</dbReference>